<dbReference type="GO" id="GO:0045259">
    <property type="term" value="C:proton-transporting ATP synthase complex"/>
    <property type="evidence" value="ECO:0007669"/>
    <property type="project" value="UniProtKB-KW"/>
</dbReference>
<gene>
    <name evidence="12" type="primary">Dvir\GJ19972</name>
    <name evidence="12" type="ORF">Dvir_GJ19972</name>
</gene>
<sequence>MWEQFIKCFNKGGKAKGCNAVELVDLYKRVPPNQRKQFKEFAKKNEEYKERLRKYPPDLPAIDWAYYKQNVRQDMVSWVLDFEKKYDKLDSIFTNRHSLFDHSKYFGEVTAQTEEVKKEVKKFKAESNKRIEVLEEKMEHLKCMKPYTEMTMEEFCLAHPQEAPDFINRPTFWPHTPEEQKPGPSEDVAHEEAPKEPDGSGKSASKDDKSDPKKTPPPKTPPAGSAPAAGDKPKAPAEVKKDAAKDTKDKTKDTTDKSKDTTDKSKDPCEAEKKEKLADGKVKVQQNTESQAVETAAQFATKTIDFAKDLAAKAVTMCKSLWQKVGEKRKEVGKKESDQKATTLASSTAVKPTPVDDDDIHRRETAYNICNKTIIRGEDTARADVKPQHVDLDIEAGPEQDEDKPPKRGDKEGKVCKSEHEDAEEEECQLAKKSCPEEEKKSLCMEDIKKDLGECEQQEEDPCVHWRKITEKKSTEKPQSCEPTDFNKLDITYSSTDPKSLLPVNQLPYDAQTIGNILPKKETEKPPTISEHLKDSVDPKQAQQLVIADPINPVTLNVQAPQIVNEPKAEQTEENIPQGTCSAVQMKSEEDTDNMQANQDKNEPVQGVASTTICLSDAQPVITSFKNDQPESGQDKPNKINPEDVAKLVFDMATSAASLLSEAKKTIEMARLEKGDGIVAAYEHAEQKVTLALAQAYKALSAAKDAGLVDPTAIALIEKHALLAKLLAHRAITMKKEIAKLLDDLKRNN</sequence>
<keyword evidence="4" id="KW-0138">CF(0)</keyword>
<evidence type="ECO:0000256" key="7">
    <source>
        <dbReference type="ARBA" id="ARBA00023065"/>
    </source>
</evidence>
<dbReference type="Proteomes" id="UP000008792">
    <property type="component" value="Unassembled WGS sequence"/>
</dbReference>
<evidence type="ECO:0000256" key="5">
    <source>
        <dbReference type="ARBA" id="ARBA00022781"/>
    </source>
</evidence>
<organism evidence="12 13">
    <name type="scientific">Drosophila virilis</name>
    <name type="common">Fruit fly</name>
    <dbReference type="NCBI Taxonomy" id="7244"/>
    <lineage>
        <taxon>Eukaryota</taxon>
        <taxon>Metazoa</taxon>
        <taxon>Ecdysozoa</taxon>
        <taxon>Arthropoda</taxon>
        <taxon>Hexapoda</taxon>
        <taxon>Insecta</taxon>
        <taxon>Pterygota</taxon>
        <taxon>Neoptera</taxon>
        <taxon>Endopterygota</taxon>
        <taxon>Diptera</taxon>
        <taxon>Brachycera</taxon>
        <taxon>Muscomorpha</taxon>
        <taxon>Ephydroidea</taxon>
        <taxon>Drosophilidae</taxon>
        <taxon>Drosophila</taxon>
    </lineage>
</organism>
<evidence type="ECO:0000256" key="4">
    <source>
        <dbReference type="ARBA" id="ARBA00022547"/>
    </source>
</evidence>
<dbReference type="InterPro" id="IPR008689">
    <property type="entry name" value="ATP_synth_F0_dsu_mt"/>
</dbReference>
<dbReference type="KEGG" id="dvi:6624849"/>
<evidence type="ECO:0000256" key="11">
    <source>
        <dbReference type="SAM" id="MobiDB-lite"/>
    </source>
</evidence>
<feature type="region of interest" description="Disordered" evidence="11">
    <location>
        <begin position="167"/>
        <end position="292"/>
    </location>
</feature>
<proteinExistence type="inferred from homology"/>
<comment type="similarity">
    <text evidence="2">Belongs to the ATPase d subunit family.</text>
</comment>
<keyword evidence="5" id="KW-0375">Hydrogen ion transport</keyword>
<evidence type="ECO:0000256" key="10">
    <source>
        <dbReference type="SAM" id="Coils"/>
    </source>
</evidence>
<dbReference type="SUPFAM" id="SSF161065">
    <property type="entry name" value="ATP synthase D chain-like"/>
    <property type="match status" value="1"/>
</dbReference>
<feature type="compositionally biased region" description="Basic and acidic residues" evidence="11">
    <location>
        <begin position="403"/>
        <end position="420"/>
    </location>
</feature>
<feature type="compositionally biased region" description="Basic and acidic residues" evidence="11">
    <location>
        <begin position="187"/>
        <end position="214"/>
    </location>
</feature>
<dbReference type="GO" id="GO:0015078">
    <property type="term" value="F:proton transmembrane transporter activity"/>
    <property type="evidence" value="ECO:0007669"/>
    <property type="project" value="InterPro"/>
</dbReference>
<name>B4LME8_DROVI</name>
<evidence type="ECO:0000256" key="8">
    <source>
        <dbReference type="ARBA" id="ARBA00023128"/>
    </source>
</evidence>
<dbReference type="STRING" id="7244.B4LME8"/>
<dbReference type="EMBL" id="CH940648">
    <property type="protein sequence ID" value="EDW62043.2"/>
    <property type="molecule type" value="Genomic_DNA"/>
</dbReference>
<feature type="compositionally biased region" description="Acidic residues" evidence="11">
    <location>
        <begin position="393"/>
        <end position="402"/>
    </location>
</feature>
<feature type="coiled-coil region" evidence="10">
    <location>
        <begin position="117"/>
        <end position="144"/>
    </location>
</feature>
<dbReference type="PANTHER" id="PTHR12700">
    <property type="entry name" value="ATP SYNTHASE SUBUNIT D, MITOCHONDRIAL"/>
    <property type="match status" value="1"/>
</dbReference>
<keyword evidence="6" id="KW-0999">Mitochondrion inner membrane</keyword>
<dbReference type="InParanoid" id="B4LME8"/>
<dbReference type="FunCoup" id="B4LME8">
    <property type="interactions" value="2"/>
</dbReference>
<feature type="compositionally biased region" description="Polar residues" evidence="11">
    <location>
        <begin position="340"/>
        <end position="350"/>
    </location>
</feature>
<dbReference type="Pfam" id="PF05873">
    <property type="entry name" value="Mt_ATP-synt_D"/>
    <property type="match status" value="1"/>
</dbReference>
<feature type="compositionally biased region" description="Basic and acidic residues" evidence="11">
    <location>
        <begin position="380"/>
        <end position="392"/>
    </location>
</feature>
<dbReference type="GO" id="GO:0005743">
    <property type="term" value="C:mitochondrial inner membrane"/>
    <property type="evidence" value="ECO:0007669"/>
    <property type="project" value="UniProtKB-SubCell"/>
</dbReference>
<feature type="compositionally biased region" description="Basic and acidic residues" evidence="11">
    <location>
        <begin position="231"/>
        <end position="282"/>
    </location>
</feature>
<dbReference type="InterPro" id="IPR036228">
    <property type="entry name" value="ATP_synth_F0_dsu_sf_mt"/>
</dbReference>
<dbReference type="GO" id="GO:0015986">
    <property type="term" value="P:proton motive force-driven ATP synthesis"/>
    <property type="evidence" value="ECO:0007669"/>
    <property type="project" value="InterPro"/>
</dbReference>
<keyword evidence="9" id="KW-0472">Membrane</keyword>
<evidence type="ECO:0000313" key="13">
    <source>
        <dbReference type="Proteomes" id="UP000008792"/>
    </source>
</evidence>
<evidence type="ECO:0000256" key="6">
    <source>
        <dbReference type="ARBA" id="ARBA00022792"/>
    </source>
</evidence>
<dbReference type="OrthoDB" id="35799at2759"/>
<reference evidence="12 13" key="1">
    <citation type="journal article" date="2007" name="Nature">
        <title>Evolution of genes and genomes on the Drosophila phylogeny.</title>
        <authorList>
            <consortium name="Drosophila 12 Genomes Consortium"/>
            <person name="Clark A.G."/>
            <person name="Eisen M.B."/>
            <person name="Smith D.R."/>
            <person name="Bergman C.M."/>
            <person name="Oliver B."/>
            <person name="Markow T.A."/>
            <person name="Kaufman T.C."/>
            <person name="Kellis M."/>
            <person name="Gelbart W."/>
            <person name="Iyer V.N."/>
            <person name="Pollard D.A."/>
            <person name="Sackton T.B."/>
            <person name="Larracuente A.M."/>
            <person name="Singh N.D."/>
            <person name="Abad J.P."/>
            <person name="Abt D.N."/>
            <person name="Adryan B."/>
            <person name="Aguade M."/>
            <person name="Akashi H."/>
            <person name="Anderson W.W."/>
            <person name="Aquadro C.F."/>
            <person name="Ardell D.H."/>
            <person name="Arguello R."/>
            <person name="Artieri C.G."/>
            <person name="Barbash D.A."/>
            <person name="Barker D."/>
            <person name="Barsanti P."/>
            <person name="Batterham P."/>
            <person name="Batzoglou S."/>
            <person name="Begun D."/>
            <person name="Bhutkar A."/>
            <person name="Blanco E."/>
            <person name="Bosak S.A."/>
            <person name="Bradley R.K."/>
            <person name="Brand A.D."/>
            <person name="Brent M.R."/>
            <person name="Brooks A.N."/>
            <person name="Brown R.H."/>
            <person name="Butlin R.K."/>
            <person name="Caggese C."/>
            <person name="Calvi B.R."/>
            <person name="Bernardo de Carvalho A."/>
            <person name="Caspi A."/>
            <person name="Castrezana S."/>
            <person name="Celniker S.E."/>
            <person name="Chang J.L."/>
            <person name="Chapple C."/>
            <person name="Chatterji S."/>
            <person name="Chinwalla A."/>
            <person name="Civetta A."/>
            <person name="Clifton S.W."/>
            <person name="Comeron J.M."/>
            <person name="Costello J.C."/>
            <person name="Coyne J.A."/>
            <person name="Daub J."/>
            <person name="David R.G."/>
            <person name="Delcher A.L."/>
            <person name="Delehaunty K."/>
            <person name="Do C.B."/>
            <person name="Ebling H."/>
            <person name="Edwards K."/>
            <person name="Eickbush T."/>
            <person name="Evans J.D."/>
            <person name="Filipski A."/>
            <person name="Findeiss S."/>
            <person name="Freyhult E."/>
            <person name="Fulton L."/>
            <person name="Fulton R."/>
            <person name="Garcia A.C."/>
            <person name="Gardiner A."/>
            <person name="Garfield D.A."/>
            <person name="Garvin B.E."/>
            <person name="Gibson G."/>
            <person name="Gilbert D."/>
            <person name="Gnerre S."/>
            <person name="Godfrey J."/>
            <person name="Good R."/>
            <person name="Gotea V."/>
            <person name="Gravely B."/>
            <person name="Greenberg A.J."/>
            <person name="Griffiths-Jones S."/>
            <person name="Gross S."/>
            <person name="Guigo R."/>
            <person name="Gustafson E.A."/>
            <person name="Haerty W."/>
            <person name="Hahn M.W."/>
            <person name="Halligan D.L."/>
            <person name="Halpern A.L."/>
            <person name="Halter G.M."/>
            <person name="Han M.V."/>
            <person name="Heger A."/>
            <person name="Hillier L."/>
            <person name="Hinrichs A.S."/>
            <person name="Holmes I."/>
            <person name="Hoskins R.A."/>
            <person name="Hubisz M.J."/>
            <person name="Hultmark D."/>
            <person name="Huntley M.A."/>
            <person name="Jaffe D.B."/>
            <person name="Jagadeeshan S."/>
            <person name="Jeck W.R."/>
            <person name="Johnson J."/>
            <person name="Jones C.D."/>
            <person name="Jordan W.C."/>
            <person name="Karpen G.H."/>
            <person name="Kataoka E."/>
            <person name="Keightley P.D."/>
            <person name="Kheradpour P."/>
            <person name="Kirkness E.F."/>
            <person name="Koerich L.B."/>
            <person name="Kristiansen K."/>
            <person name="Kudrna D."/>
            <person name="Kulathinal R.J."/>
            <person name="Kumar S."/>
            <person name="Kwok R."/>
            <person name="Lander E."/>
            <person name="Langley C.H."/>
            <person name="Lapoint R."/>
            <person name="Lazzaro B.P."/>
            <person name="Lee S.J."/>
            <person name="Levesque L."/>
            <person name="Li R."/>
            <person name="Lin C.F."/>
            <person name="Lin M.F."/>
            <person name="Lindblad-Toh K."/>
            <person name="Llopart A."/>
            <person name="Long M."/>
            <person name="Low L."/>
            <person name="Lozovsky E."/>
            <person name="Lu J."/>
            <person name="Luo M."/>
            <person name="Machado C.A."/>
            <person name="Makalowski W."/>
            <person name="Marzo M."/>
            <person name="Matsuda M."/>
            <person name="Matzkin L."/>
            <person name="McAllister B."/>
            <person name="McBride C.S."/>
            <person name="McKernan B."/>
            <person name="McKernan K."/>
            <person name="Mendez-Lago M."/>
            <person name="Minx P."/>
            <person name="Mollenhauer M.U."/>
            <person name="Montooth K."/>
            <person name="Mount S.M."/>
            <person name="Mu X."/>
            <person name="Myers E."/>
            <person name="Negre B."/>
            <person name="Newfeld S."/>
            <person name="Nielsen R."/>
            <person name="Noor M.A."/>
            <person name="O'Grady P."/>
            <person name="Pachter L."/>
            <person name="Papaceit M."/>
            <person name="Parisi M.J."/>
            <person name="Parisi M."/>
            <person name="Parts L."/>
            <person name="Pedersen J.S."/>
            <person name="Pesole G."/>
            <person name="Phillippy A.M."/>
            <person name="Ponting C.P."/>
            <person name="Pop M."/>
            <person name="Porcelli D."/>
            <person name="Powell J.R."/>
            <person name="Prohaska S."/>
            <person name="Pruitt K."/>
            <person name="Puig M."/>
            <person name="Quesneville H."/>
            <person name="Ram K.R."/>
            <person name="Rand D."/>
            <person name="Rasmussen M.D."/>
            <person name="Reed L.K."/>
            <person name="Reenan R."/>
            <person name="Reily A."/>
            <person name="Remington K.A."/>
            <person name="Rieger T.T."/>
            <person name="Ritchie M.G."/>
            <person name="Robin C."/>
            <person name="Rogers Y.H."/>
            <person name="Rohde C."/>
            <person name="Rozas J."/>
            <person name="Rubenfield M.J."/>
            <person name="Ruiz A."/>
            <person name="Russo S."/>
            <person name="Salzberg S.L."/>
            <person name="Sanchez-Gracia A."/>
            <person name="Saranga D.J."/>
            <person name="Sato H."/>
            <person name="Schaeffer S.W."/>
            <person name="Schatz M.C."/>
            <person name="Schlenke T."/>
            <person name="Schwartz R."/>
            <person name="Segarra C."/>
            <person name="Singh R.S."/>
            <person name="Sirot L."/>
            <person name="Sirota M."/>
            <person name="Sisneros N.B."/>
            <person name="Smith C.D."/>
            <person name="Smith T.F."/>
            <person name="Spieth J."/>
            <person name="Stage D.E."/>
            <person name="Stark A."/>
            <person name="Stephan W."/>
            <person name="Strausberg R.L."/>
            <person name="Strempel S."/>
            <person name="Sturgill D."/>
            <person name="Sutton G."/>
            <person name="Sutton G.G."/>
            <person name="Tao W."/>
            <person name="Teichmann S."/>
            <person name="Tobari Y.N."/>
            <person name="Tomimura Y."/>
            <person name="Tsolas J.M."/>
            <person name="Valente V.L."/>
            <person name="Venter E."/>
            <person name="Venter J.C."/>
            <person name="Vicario S."/>
            <person name="Vieira F.G."/>
            <person name="Vilella A.J."/>
            <person name="Villasante A."/>
            <person name="Walenz B."/>
            <person name="Wang J."/>
            <person name="Wasserman M."/>
            <person name="Watts T."/>
            <person name="Wilson D."/>
            <person name="Wilson R.K."/>
            <person name="Wing R.A."/>
            <person name="Wolfner M.F."/>
            <person name="Wong A."/>
            <person name="Wong G.K."/>
            <person name="Wu C.I."/>
            <person name="Wu G."/>
            <person name="Yamamoto D."/>
            <person name="Yang H.P."/>
            <person name="Yang S.P."/>
            <person name="Yorke J.A."/>
            <person name="Yoshida K."/>
            <person name="Zdobnov E."/>
            <person name="Zhang P."/>
            <person name="Zhang Y."/>
            <person name="Zimin A.V."/>
            <person name="Baldwin J."/>
            <person name="Abdouelleil A."/>
            <person name="Abdulkadir J."/>
            <person name="Abebe A."/>
            <person name="Abera B."/>
            <person name="Abreu J."/>
            <person name="Acer S.C."/>
            <person name="Aftuck L."/>
            <person name="Alexander A."/>
            <person name="An P."/>
            <person name="Anderson E."/>
            <person name="Anderson S."/>
            <person name="Arachi H."/>
            <person name="Azer M."/>
            <person name="Bachantsang P."/>
            <person name="Barry A."/>
            <person name="Bayul T."/>
            <person name="Berlin A."/>
            <person name="Bessette D."/>
            <person name="Bloom T."/>
            <person name="Blye J."/>
            <person name="Boguslavskiy L."/>
            <person name="Bonnet C."/>
            <person name="Boukhgalter B."/>
            <person name="Bourzgui I."/>
            <person name="Brown A."/>
            <person name="Cahill P."/>
            <person name="Channer S."/>
            <person name="Cheshatsang Y."/>
            <person name="Chuda L."/>
            <person name="Citroen M."/>
            <person name="Collymore A."/>
            <person name="Cooke P."/>
            <person name="Costello M."/>
            <person name="D'Aco K."/>
            <person name="Daza R."/>
            <person name="De Haan G."/>
            <person name="DeGray S."/>
            <person name="DeMaso C."/>
            <person name="Dhargay N."/>
            <person name="Dooley K."/>
            <person name="Dooley E."/>
            <person name="Doricent M."/>
            <person name="Dorje P."/>
            <person name="Dorjee K."/>
            <person name="Dupes A."/>
            <person name="Elong R."/>
            <person name="Falk J."/>
            <person name="Farina A."/>
            <person name="Faro S."/>
            <person name="Ferguson D."/>
            <person name="Fisher S."/>
            <person name="Foley C.D."/>
            <person name="Franke A."/>
            <person name="Friedrich D."/>
            <person name="Gadbois L."/>
            <person name="Gearin G."/>
            <person name="Gearin C.R."/>
            <person name="Giannoukos G."/>
            <person name="Goode T."/>
            <person name="Graham J."/>
            <person name="Grandbois E."/>
            <person name="Grewal S."/>
            <person name="Gyaltsen K."/>
            <person name="Hafez N."/>
            <person name="Hagos B."/>
            <person name="Hall J."/>
            <person name="Henson C."/>
            <person name="Hollinger A."/>
            <person name="Honan T."/>
            <person name="Huard M.D."/>
            <person name="Hughes L."/>
            <person name="Hurhula B."/>
            <person name="Husby M.E."/>
            <person name="Kamat A."/>
            <person name="Kanga B."/>
            <person name="Kashin S."/>
            <person name="Khazanovich D."/>
            <person name="Kisner P."/>
            <person name="Lance K."/>
            <person name="Lara M."/>
            <person name="Lee W."/>
            <person name="Lennon N."/>
            <person name="Letendre F."/>
            <person name="LeVine R."/>
            <person name="Lipovsky A."/>
            <person name="Liu X."/>
            <person name="Liu J."/>
            <person name="Liu S."/>
            <person name="Lokyitsang T."/>
            <person name="Lokyitsang Y."/>
            <person name="Lubonja R."/>
            <person name="Lui A."/>
            <person name="MacDonald P."/>
            <person name="Magnisalis V."/>
            <person name="Maru K."/>
            <person name="Matthews C."/>
            <person name="McCusker W."/>
            <person name="McDonough S."/>
            <person name="Mehta T."/>
            <person name="Meldrim J."/>
            <person name="Meneus L."/>
            <person name="Mihai O."/>
            <person name="Mihalev A."/>
            <person name="Mihova T."/>
            <person name="Mittelman R."/>
            <person name="Mlenga V."/>
            <person name="Montmayeur A."/>
            <person name="Mulrain L."/>
            <person name="Navidi A."/>
            <person name="Naylor J."/>
            <person name="Negash T."/>
            <person name="Nguyen T."/>
            <person name="Nguyen N."/>
            <person name="Nicol R."/>
            <person name="Norbu C."/>
            <person name="Norbu N."/>
            <person name="Novod N."/>
            <person name="O'Neill B."/>
            <person name="Osman S."/>
            <person name="Markiewicz E."/>
            <person name="Oyono O.L."/>
            <person name="Patti C."/>
            <person name="Phunkhang P."/>
            <person name="Pierre F."/>
            <person name="Priest M."/>
            <person name="Raghuraman S."/>
            <person name="Rege F."/>
            <person name="Reyes R."/>
            <person name="Rise C."/>
            <person name="Rogov P."/>
            <person name="Ross K."/>
            <person name="Ryan E."/>
            <person name="Settipalli S."/>
            <person name="Shea T."/>
            <person name="Sherpa N."/>
            <person name="Shi L."/>
            <person name="Shih D."/>
            <person name="Sparrow T."/>
            <person name="Spaulding J."/>
            <person name="Stalker J."/>
            <person name="Stange-Thomann N."/>
            <person name="Stavropoulos S."/>
            <person name="Stone C."/>
            <person name="Strader C."/>
            <person name="Tesfaye S."/>
            <person name="Thomson T."/>
            <person name="Thoulutsang Y."/>
            <person name="Thoulutsang D."/>
            <person name="Topham K."/>
            <person name="Topping I."/>
            <person name="Tsamla T."/>
            <person name="Vassiliev H."/>
            <person name="Vo A."/>
            <person name="Wangchuk T."/>
            <person name="Wangdi T."/>
            <person name="Weiand M."/>
            <person name="Wilkinson J."/>
            <person name="Wilson A."/>
            <person name="Yadav S."/>
            <person name="Young G."/>
            <person name="Yu Q."/>
            <person name="Zembek L."/>
            <person name="Zhong D."/>
            <person name="Zimmer A."/>
            <person name="Zwirko Z."/>
            <person name="Jaffe D.B."/>
            <person name="Alvarez P."/>
            <person name="Brockman W."/>
            <person name="Butler J."/>
            <person name="Chin C."/>
            <person name="Gnerre S."/>
            <person name="Grabherr M."/>
            <person name="Kleber M."/>
            <person name="Mauceli E."/>
            <person name="MacCallum I."/>
        </authorList>
    </citation>
    <scope>NUCLEOTIDE SEQUENCE [LARGE SCALE GENOMIC DNA]</scope>
    <source>
        <strain evidence="13">Tucson 15010-1051.87</strain>
    </source>
</reference>
<dbReference type="Gene3D" id="6.10.280.70">
    <property type="match status" value="1"/>
</dbReference>
<dbReference type="AlphaFoldDB" id="B4LME8"/>
<evidence type="ECO:0000256" key="1">
    <source>
        <dbReference type="ARBA" id="ARBA00004273"/>
    </source>
</evidence>
<evidence type="ECO:0000256" key="3">
    <source>
        <dbReference type="ARBA" id="ARBA00022448"/>
    </source>
</evidence>
<feature type="region of interest" description="Disordered" evidence="11">
    <location>
        <begin position="326"/>
        <end position="360"/>
    </location>
</feature>
<protein>
    <submittedName>
        <fullName evidence="12">Uncharacterized protein</fullName>
    </submittedName>
</protein>
<comment type="subcellular location">
    <subcellularLocation>
        <location evidence="1">Mitochondrion inner membrane</location>
    </subcellularLocation>
</comment>
<feature type="compositionally biased region" description="Basic and acidic residues" evidence="11">
    <location>
        <begin position="326"/>
        <end position="339"/>
    </location>
</feature>
<dbReference type="eggNOG" id="KOG3366">
    <property type="taxonomic scope" value="Eukaryota"/>
</dbReference>
<dbReference type="HOGENOM" id="CLU_013169_0_0_1"/>
<evidence type="ECO:0000256" key="9">
    <source>
        <dbReference type="ARBA" id="ARBA00023136"/>
    </source>
</evidence>
<accession>B4LME8</accession>
<keyword evidence="7" id="KW-0406">Ion transport</keyword>
<keyword evidence="10" id="KW-0175">Coiled coil</keyword>
<dbReference type="SMR" id="B4LME8"/>
<feature type="region of interest" description="Disordered" evidence="11">
    <location>
        <begin position="380"/>
        <end position="423"/>
    </location>
</feature>
<evidence type="ECO:0000256" key="2">
    <source>
        <dbReference type="ARBA" id="ARBA00006842"/>
    </source>
</evidence>
<keyword evidence="13" id="KW-1185">Reference proteome</keyword>
<keyword evidence="3" id="KW-0813">Transport</keyword>
<evidence type="ECO:0000313" key="12">
    <source>
        <dbReference type="EMBL" id="EDW62043.2"/>
    </source>
</evidence>
<keyword evidence="8" id="KW-0496">Mitochondrion</keyword>